<feature type="domain" description="CdaR GGDEF-like" evidence="4">
    <location>
        <begin position="313"/>
        <end position="413"/>
    </location>
</feature>
<protein>
    <submittedName>
        <fullName evidence="5">PucR family transcriptional regulator</fullName>
    </submittedName>
</protein>
<gene>
    <name evidence="5" type="ORF">CVD27_20460</name>
</gene>
<comment type="caution">
    <text evidence="5">The sequence shown here is derived from an EMBL/GenBank/DDBJ whole genome shotgun (WGS) entry which is preliminary data.</text>
</comment>
<evidence type="ECO:0000259" key="2">
    <source>
        <dbReference type="Pfam" id="PF07905"/>
    </source>
</evidence>
<dbReference type="EMBL" id="PGVE01000074">
    <property type="protein sequence ID" value="PLS02354.1"/>
    <property type="molecule type" value="Genomic_DNA"/>
</dbReference>
<accession>A0A2N5HA22</accession>
<dbReference type="Pfam" id="PF13556">
    <property type="entry name" value="HTH_30"/>
    <property type="match status" value="1"/>
</dbReference>
<name>A0A2N5HA22_9BACI</name>
<feature type="domain" description="Purine catabolism PurC-like" evidence="2">
    <location>
        <begin position="23"/>
        <end position="141"/>
    </location>
</feature>
<dbReference type="AlphaFoldDB" id="A0A2N5HA22"/>
<dbReference type="InterPro" id="IPR041522">
    <property type="entry name" value="CdaR_GGDEF"/>
</dbReference>
<evidence type="ECO:0000313" key="5">
    <source>
        <dbReference type="EMBL" id="PLS02354.1"/>
    </source>
</evidence>
<dbReference type="Pfam" id="PF17853">
    <property type="entry name" value="GGDEF_2"/>
    <property type="match status" value="1"/>
</dbReference>
<dbReference type="InterPro" id="IPR051448">
    <property type="entry name" value="CdaR-like_regulators"/>
</dbReference>
<proteinExistence type="inferred from homology"/>
<evidence type="ECO:0000259" key="3">
    <source>
        <dbReference type="Pfam" id="PF13556"/>
    </source>
</evidence>
<feature type="domain" description="PucR C-terminal helix-turn-helix" evidence="3">
    <location>
        <begin position="468"/>
        <end position="525"/>
    </location>
</feature>
<dbReference type="Pfam" id="PF07905">
    <property type="entry name" value="PucR"/>
    <property type="match status" value="1"/>
</dbReference>
<dbReference type="PANTHER" id="PTHR33744">
    <property type="entry name" value="CARBOHYDRATE DIACID REGULATOR"/>
    <property type="match status" value="1"/>
</dbReference>
<evidence type="ECO:0000259" key="4">
    <source>
        <dbReference type="Pfam" id="PF17853"/>
    </source>
</evidence>
<dbReference type="Gene3D" id="1.10.10.2840">
    <property type="entry name" value="PucR C-terminal helix-turn-helix domain"/>
    <property type="match status" value="1"/>
</dbReference>
<comment type="similarity">
    <text evidence="1">Belongs to the CdaR family.</text>
</comment>
<dbReference type="PANTHER" id="PTHR33744:SF7">
    <property type="entry name" value="PUCR FAMILY TRANSCRIPTIONAL REGULATOR"/>
    <property type="match status" value="1"/>
</dbReference>
<evidence type="ECO:0000313" key="6">
    <source>
        <dbReference type="Proteomes" id="UP000234950"/>
    </source>
</evidence>
<organism evidence="5 6">
    <name type="scientific">Neobacillus cucumis</name>
    <dbReference type="NCBI Taxonomy" id="1740721"/>
    <lineage>
        <taxon>Bacteria</taxon>
        <taxon>Bacillati</taxon>
        <taxon>Bacillota</taxon>
        <taxon>Bacilli</taxon>
        <taxon>Bacillales</taxon>
        <taxon>Bacillaceae</taxon>
        <taxon>Neobacillus</taxon>
    </lineage>
</organism>
<sequence>MNSMKNNRRCPVMNPAVRLTVQEILQNRNFQHAKVLAGKNGLHRTVKWIHIMEVTAIEELLNGSEFILSTGVAMSENEELFLSFFKQLIEFGAAGICLELGTYIQAVPKEIIELANRHDFPIIVFNRKVRFVDITQDINTLLINKHYQMISELEEYSNRLNQLLLTSNSQQKILMSLHEHVKMSVLFIPKQGEPLIFSKQTRKIIDQILPQLKDDRKNDERIVRQTIQALNQQLAELIIISDSAPISDYEKLIVDRTATALAQNTLRELYFEVRREASESGWVQGWLDGIHSEDKLTRYLKASDPDMITNGSVVLLLKINQADESSLDLPYLNILLRSIFQSKGFSVFFTTRKRQLILILVNHRKKVDWKVRVQAGIDEMKKAMEMEVEIAVGRMVNQLTEVKKSYQTAEETLMIQDSQTNDFLPSFYEDLYIYRLISIVKDQGVLEDFIEDYIGPLIKYDQEYNGKLIETLKVFFMCNGSKKETASSLFIVRQTLYQRLQKLSELLGDDFMSSYKRQAIEFAITAYHYQTYSNSQ</sequence>
<evidence type="ECO:0000256" key="1">
    <source>
        <dbReference type="ARBA" id="ARBA00006754"/>
    </source>
</evidence>
<dbReference type="Proteomes" id="UP000234950">
    <property type="component" value="Unassembled WGS sequence"/>
</dbReference>
<dbReference type="InterPro" id="IPR012914">
    <property type="entry name" value="PucR_dom"/>
</dbReference>
<reference evidence="5 6" key="1">
    <citation type="submission" date="2017-11" db="EMBL/GenBank/DDBJ databases">
        <title>Comparitive Functional Genomics of Dry Heat Resistant strains isolated from the Viking Spacecraft.</title>
        <authorList>
            <person name="Seuylemezian A."/>
            <person name="Cooper K."/>
            <person name="Vaishampayan P."/>
        </authorList>
    </citation>
    <scope>NUCLEOTIDE SEQUENCE [LARGE SCALE GENOMIC DNA]</scope>
    <source>
        <strain evidence="5 6">V32-6</strain>
    </source>
</reference>
<dbReference type="InterPro" id="IPR042070">
    <property type="entry name" value="PucR_C-HTH_sf"/>
</dbReference>
<keyword evidence="6" id="KW-1185">Reference proteome</keyword>
<dbReference type="InterPro" id="IPR025736">
    <property type="entry name" value="PucR_C-HTH_dom"/>
</dbReference>